<dbReference type="GO" id="GO:0005524">
    <property type="term" value="F:ATP binding"/>
    <property type="evidence" value="ECO:0007669"/>
    <property type="project" value="InterPro"/>
</dbReference>
<dbReference type="InterPro" id="IPR000719">
    <property type="entry name" value="Prot_kinase_dom"/>
</dbReference>
<dbReference type="Pfam" id="PF00069">
    <property type="entry name" value="Pkinase"/>
    <property type="match status" value="1"/>
</dbReference>
<dbReference type="EnsemblMetazoa" id="CLYHEMT002721.1">
    <property type="protein sequence ID" value="CLYHEMP002721.1"/>
    <property type="gene ID" value="CLYHEMG002721"/>
</dbReference>
<dbReference type="SUPFAM" id="SSF56112">
    <property type="entry name" value="Protein kinase-like (PK-like)"/>
    <property type="match status" value="1"/>
</dbReference>
<protein>
    <recommendedName>
        <fullName evidence="2">Protein kinase domain-containing protein</fullName>
    </recommendedName>
</protein>
<organism evidence="3 4">
    <name type="scientific">Clytia hemisphaerica</name>
    <dbReference type="NCBI Taxonomy" id="252671"/>
    <lineage>
        <taxon>Eukaryota</taxon>
        <taxon>Metazoa</taxon>
        <taxon>Cnidaria</taxon>
        <taxon>Hydrozoa</taxon>
        <taxon>Hydroidolina</taxon>
        <taxon>Leptothecata</taxon>
        <taxon>Obeliida</taxon>
        <taxon>Clytiidae</taxon>
        <taxon>Clytia</taxon>
    </lineage>
</organism>
<dbReference type="SMART" id="SM00220">
    <property type="entry name" value="S_TKc"/>
    <property type="match status" value="1"/>
</dbReference>
<dbReference type="GeneID" id="136817953"/>
<dbReference type="InterPro" id="IPR011009">
    <property type="entry name" value="Kinase-like_dom_sf"/>
</dbReference>
<dbReference type="PANTHER" id="PTHR24361">
    <property type="entry name" value="MITOGEN-ACTIVATED KINASE KINASE KINASE"/>
    <property type="match status" value="1"/>
</dbReference>
<dbReference type="GO" id="GO:0004674">
    <property type="term" value="F:protein serine/threonine kinase activity"/>
    <property type="evidence" value="ECO:0007669"/>
    <property type="project" value="TreeGrafter"/>
</dbReference>
<keyword evidence="4" id="KW-1185">Reference proteome</keyword>
<sequence>MNVSHNTMETPLNYWDTLQLLKNHFPERYQLLIARLQPYQNDNVEAESDSYEEARRDYNPKSLKRKPSSYRQATKQPTESDSYSCYEIDEKKIKQNYQTVVVESNGSNDTTAYAIPSENNYQEAEGLVLGQESSNKVPQETSYPPSPDIIITNENYDDKFQQLTVESPHTEKVNFCIDHHNHKKLTDTEFANLSHIYHAYHCPKLDNYNCSLVQCKDPREFIKAVDYNISQKFVSGEEGNAPRENINNTYKLLVWHAQNCTNRDQCKMPLCKDWDESLNEVFKQPCDESKKHYMVIHSNIPVYAVKDLLNGNSLKTLISVHIDKGTFGSVSHCLVQEASGRQFSTAVKRMGIQDQNVSRILATSVPILKKFSNSPHILVPDLITTSSQEVLMFMPKADISLMDYLKSYQDGMPADAVAYYFFQIAKGVKSFHAQDHVHGDIKISNCLLFDNGKTVKICDLDSVKEESVKQASGSRYYVDPEVLKSRHVRKPADVYSLCQCLPVLLFGGDEVLTKHPNDLYNMIKAKDVDLAEVYSLGILKPTNDRITASIIVSWFRDNVTLCTRRKNFIPKELHTGMLPNQKNVCKHALQGYFSSVLDDFPKGFQMEF</sequence>
<evidence type="ECO:0000259" key="2">
    <source>
        <dbReference type="PROSITE" id="PS50011"/>
    </source>
</evidence>
<proteinExistence type="predicted"/>
<dbReference type="AlphaFoldDB" id="A0A7M5UM15"/>
<dbReference type="OrthoDB" id="1248231at2759"/>
<evidence type="ECO:0000313" key="3">
    <source>
        <dbReference type="EnsemblMetazoa" id="CLYHEMP002721.1"/>
    </source>
</evidence>
<feature type="region of interest" description="Disordered" evidence="1">
    <location>
        <begin position="45"/>
        <end position="82"/>
    </location>
</feature>
<evidence type="ECO:0000313" key="4">
    <source>
        <dbReference type="Proteomes" id="UP000594262"/>
    </source>
</evidence>
<reference evidence="3" key="1">
    <citation type="submission" date="2021-01" db="UniProtKB">
        <authorList>
            <consortium name="EnsemblMetazoa"/>
        </authorList>
    </citation>
    <scope>IDENTIFICATION</scope>
</reference>
<dbReference type="Proteomes" id="UP000594262">
    <property type="component" value="Unplaced"/>
</dbReference>
<evidence type="ECO:0000256" key="1">
    <source>
        <dbReference type="SAM" id="MobiDB-lite"/>
    </source>
</evidence>
<accession>A0A7M5UM15</accession>
<dbReference type="InterPro" id="IPR053235">
    <property type="entry name" value="Ser_Thr_kinase"/>
</dbReference>
<dbReference type="PROSITE" id="PS50011">
    <property type="entry name" value="PROTEIN_KINASE_DOM"/>
    <property type="match status" value="1"/>
</dbReference>
<dbReference type="RefSeq" id="XP_066930403.1">
    <property type="nucleotide sequence ID" value="XM_067074302.1"/>
</dbReference>
<dbReference type="Gene3D" id="1.10.510.10">
    <property type="entry name" value="Transferase(Phosphotransferase) domain 1"/>
    <property type="match status" value="1"/>
</dbReference>
<feature type="domain" description="Protein kinase" evidence="2">
    <location>
        <begin position="316"/>
        <end position="597"/>
    </location>
</feature>
<dbReference type="GO" id="GO:0005737">
    <property type="term" value="C:cytoplasm"/>
    <property type="evidence" value="ECO:0007669"/>
    <property type="project" value="TreeGrafter"/>
</dbReference>
<dbReference type="InterPro" id="IPR035898">
    <property type="entry name" value="TAZ_dom_sf"/>
</dbReference>
<dbReference type="Gene3D" id="1.20.1020.10">
    <property type="entry name" value="TAZ domain"/>
    <property type="match status" value="1"/>
</dbReference>
<dbReference type="EnsemblMetazoa" id="CLYHEMT002721.2">
    <property type="protein sequence ID" value="CLYHEMP002721.2"/>
    <property type="gene ID" value="CLYHEMG002721"/>
</dbReference>
<feature type="compositionally biased region" description="Polar residues" evidence="1">
    <location>
        <begin position="69"/>
        <end position="82"/>
    </location>
</feature>
<dbReference type="PANTHER" id="PTHR24361:SF678">
    <property type="entry name" value="SPORULATION-SPECIFIC PROTEIN 1"/>
    <property type="match status" value="1"/>
</dbReference>
<name>A0A7M5UM15_9CNID</name>
<dbReference type="CDD" id="cd00180">
    <property type="entry name" value="PKc"/>
    <property type="match status" value="1"/>
</dbReference>